<protein>
    <submittedName>
        <fullName evidence="2">Uncharacterized protein</fullName>
    </submittedName>
</protein>
<name>A0A0F9CBK3_9ZZZZ</name>
<gene>
    <name evidence="2" type="ORF">LCGC14_2345380</name>
</gene>
<keyword evidence="1" id="KW-0812">Transmembrane</keyword>
<accession>A0A0F9CBK3</accession>
<dbReference type="EMBL" id="LAZR01034025">
    <property type="protein sequence ID" value="KKL46454.1"/>
    <property type="molecule type" value="Genomic_DNA"/>
</dbReference>
<evidence type="ECO:0000313" key="2">
    <source>
        <dbReference type="EMBL" id="KKL46454.1"/>
    </source>
</evidence>
<feature type="transmembrane region" description="Helical" evidence="1">
    <location>
        <begin position="31"/>
        <end position="47"/>
    </location>
</feature>
<feature type="transmembrane region" description="Helical" evidence="1">
    <location>
        <begin position="7"/>
        <end position="25"/>
    </location>
</feature>
<evidence type="ECO:0000256" key="1">
    <source>
        <dbReference type="SAM" id="Phobius"/>
    </source>
</evidence>
<organism evidence="2">
    <name type="scientific">marine sediment metagenome</name>
    <dbReference type="NCBI Taxonomy" id="412755"/>
    <lineage>
        <taxon>unclassified sequences</taxon>
        <taxon>metagenomes</taxon>
        <taxon>ecological metagenomes</taxon>
    </lineage>
</organism>
<reference evidence="2" key="1">
    <citation type="journal article" date="2015" name="Nature">
        <title>Complex archaea that bridge the gap between prokaryotes and eukaryotes.</title>
        <authorList>
            <person name="Spang A."/>
            <person name="Saw J.H."/>
            <person name="Jorgensen S.L."/>
            <person name="Zaremba-Niedzwiedzka K."/>
            <person name="Martijn J."/>
            <person name="Lind A.E."/>
            <person name="van Eijk R."/>
            <person name="Schleper C."/>
            <person name="Guy L."/>
            <person name="Ettema T.J."/>
        </authorList>
    </citation>
    <scope>NUCLEOTIDE SEQUENCE</scope>
</reference>
<proteinExistence type="predicted"/>
<keyword evidence="1" id="KW-0472">Membrane</keyword>
<comment type="caution">
    <text evidence="2">The sequence shown here is derived from an EMBL/GenBank/DDBJ whole genome shotgun (WGS) entry which is preliminary data.</text>
</comment>
<dbReference type="AlphaFoldDB" id="A0A0F9CBK3"/>
<keyword evidence="1" id="KW-1133">Transmembrane helix</keyword>
<sequence length="135" mass="15282">MEISMETLIGAAFILCALLAAIYSTTNASKVIVFCTFLLILGSILIYEEVKREYPNNNIEVVPTCAEDEIITGSGDFGPDGYWGEYKCEQTDTLFCSTLYHFLELREPYLNEPPLTNEQIRLVDEMNGWYTCPQS</sequence>